<feature type="transmembrane region" description="Helical" evidence="1">
    <location>
        <begin position="128"/>
        <end position="145"/>
    </location>
</feature>
<dbReference type="PANTHER" id="PTHR22911:SF76">
    <property type="entry name" value="EAMA DOMAIN-CONTAINING PROTEIN"/>
    <property type="match status" value="1"/>
</dbReference>
<dbReference type="InterPro" id="IPR000620">
    <property type="entry name" value="EamA_dom"/>
</dbReference>
<dbReference type="EMBL" id="JAXCLX010000001">
    <property type="protein sequence ID" value="MDY0871048.1"/>
    <property type="molecule type" value="Genomic_DNA"/>
</dbReference>
<keyword evidence="1" id="KW-0812">Transmembrane</keyword>
<dbReference type="RefSeq" id="WP_320499417.1">
    <property type="nucleotide sequence ID" value="NZ_JAXCLX010000001.1"/>
</dbReference>
<feature type="transmembrane region" description="Helical" evidence="1">
    <location>
        <begin position="249"/>
        <end position="268"/>
    </location>
</feature>
<feature type="transmembrane region" description="Helical" evidence="1">
    <location>
        <begin position="99"/>
        <end position="121"/>
    </location>
</feature>
<feature type="transmembrane region" description="Helical" evidence="1">
    <location>
        <begin position="157"/>
        <end position="177"/>
    </location>
</feature>
<dbReference type="SUPFAM" id="SSF103481">
    <property type="entry name" value="Multidrug resistance efflux transporter EmrE"/>
    <property type="match status" value="2"/>
</dbReference>
<keyword evidence="1" id="KW-0472">Membrane</keyword>
<comment type="caution">
    <text evidence="3">The sequence shown here is derived from an EMBL/GenBank/DDBJ whole genome shotgun (WGS) entry which is preliminary data.</text>
</comment>
<reference evidence="3 4" key="1">
    <citation type="journal article" date="2013" name="Antonie Van Leeuwenhoek">
        <title>Dongia rigui sp. nov., isolated from freshwater of a large wetland in Korea.</title>
        <authorList>
            <person name="Baik K.S."/>
            <person name="Hwang Y.M."/>
            <person name="Choi J.S."/>
            <person name="Kwon J."/>
            <person name="Seong C.N."/>
        </authorList>
    </citation>
    <scope>NUCLEOTIDE SEQUENCE [LARGE SCALE GENOMIC DNA]</scope>
    <source>
        <strain evidence="3 4">04SU4-P</strain>
    </source>
</reference>
<feature type="domain" description="EamA" evidence="2">
    <location>
        <begin position="13"/>
        <end position="145"/>
    </location>
</feature>
<feature type="transmembrane region" description="Helical" evidence="1">
    <location>
        <begin position="220"/>
        <end position="242"/>
    </location>
</feature>
<protein>
    <submittedName>
        <fullName evidence="3">DMT family transporter</fullName>
    </submittedName>
</protein>
<accession>A0ABU5DV04</accession>
<feature type="transmembrane region" description="Helical" evidence="1">
    <location>
        <begin position="73"/>
        <end position="93"/>
    </location>
</feature>
<dbReference type="PANTHER" id="PTHR22911">
    <property type="entry name" value="ACYL-MALONYL CONDENSING ENZYME-RELATED"/>
    <property type="match status" value="1"/>
</dbReference>
<evidence type="ECO:0000256" key="1">
    <source>
        <dbReference type="SAM" id="Phobius"/>
    </source>
</evidence>
<feature type="domain" description="EamA" evidence="2">
    <location>
        <begin position="159"/>
        <end position="290"/>
    </location>
</feature>
<feature type="transmembrane region" description="Helical" evidence="1">
    <location>
        <begin position="189"/>
        <end position="208"/>
    </location>
</feature>
<proteinExistence type="predicted"/>
<evidence type="ECO:0000313" key="3">
    <source>
        <dbReference type="EMBL" id="MDY0871048.1"/>
    </source>
</evidence>
<organism evidence="3 4">
    <name type="scientific">Dongia rigui</name>
    <dbReference type="NCBI Taxonomy" id="940149"/>
    <lineage>
        <taxon>Bacteria</taxon>
        <taxon>Pseudomonadati</taxon>
        <taxon>Pseudomonadota</taxon>
        <taxon>Alphaproteobacteria</taxon>
        <taxon>Rhodospirillales</taxon>
        <taxon>Dongiaceae</taxon>
        <taxon>Dongia</taxon>
    </lineage>
</organism>
<keyword evidence="1" id="KW-1133">Transmembrane helix</keyword>
<evidence type="ECO:0000313" key="4">
    <source>
        <dbReference type="Proteomes" id="UP001271769"/>
    </source>
</evidence>
<name>A0ABU5DV04_9PROT</name>
<feature type="transmembrane region" description="Helical" evidence="1">
    <location>
        <begin position="274"/>
        <end position="291"/>
    </location>
</feature>
<dbReference type="InterPro" id="IPR037185">
    <property type="entry name" value="EmrE-like"/>
</dbReference>
<evidence type="ECO:0000259" key="2">
    <source>
        <dbReference type="Pfam" id="PF00892"/>
    </source>
</evidence>
<feature type="transmembrane region" description="Helical" evidence="1">
    <location>
        <begin position="12"/>
        <end position="30"/>
    </location>
</feature>
<gene>
    <name evidence="3" type="ORF">SMD31_03915</name>
</gene>
<sequence>MTKTGHSADRFALPILILGAIMISFSGIFVKLSEVGPTMTGFYRMFLALPVFAIWVLLHRPKQAPNRDARRRALKITGFAGFSLAVDLIAWHWCLQFASVAAATLMGNTAPLWVALVGFLFFGERFGLRFILGMAAAFGGVWLLLAGGEKPLDVHDSLAFVLGMIGAITYAGYLRGGKMARAHLSTAEVMLWGSLTASLILLPVGLLTEDKILPQSLNGWGAVLGLALVSQTIGQSLINWAVAHLPAAFSSLTLLINPLASAVFAWILLGEGLGPWQILGGAIVLGGIFLAKPPVAAPAE</sequence>
<dbReference type="Proteomes" id="UP001271769">
    <property type="component" value="Unassembled WGS sequence"/>
</dbReference>
<feature type="transmembrane region" description="Helical" evidence="1">
    <location>
        <begin position="42"/>
        <end position="61"/>
    </location>
</feature>
<keyword evidence="4" id="KW-1185">Reference proteome</keyword>
<dbReference type="Pfam" id="PF00892">
    <property type="entry name" value="EamA"/>
    <property type="match status" value="2"/>
</dbReference>